<sequence length="1128" mass="131932">MLDYYIKESPVSFHKKLLEIQGIFSELVLPYLFNRKKTSTKDFQLWRNFCSLGGRLSQHLESPSVGVRLRSINLLGSLTLEFSPKARSTRWRTVLKSKLHQKSRTITKNQKKKEIKKEKENDNKKEVEHEQVTENSKEKRKKQKSIKLKEEDEEEDDEEEDDDIEMDLENDNKNNRNNNDENDLGDLGSKLISLCIGHPIFTSEELLDLSKQYLACLLNHLLNQPKEKMTVLDAISTLNVLTKIGSSREIYSKTIFHYLSIFHDRQSKGEYPNLSRTWKVIENIESTLVLSFLQLLKLPSKHTITLRDKLLQELSSLGERQKALSITSTMELLMPTTLKERNLQKQKLDNNEDYSSEQNSNTNLTNNNLITNSKISQIPLSSIMKQHKSVFTQIEKHTNQMQSKQLAQIIINNMKNLPSLNEFSKLISNLLNIGDNNNNNNNINNNSNSSKNSNQIQNDINPNFNNRNDLNPNQNALSGKKSDFNRGKKINTNEDYYEKMSILAFKRILRHEKISRKFGFNELRTDLIARLITAIRQTKELIVKDYLINLLVEYISHDFKNRYQIAIRWLFEEFTLHFFHEEEHQINISLLKEEENHVKGEGNDNKMKNGNERGKKEKEGQEEGEGDDDDYDNNEKKENEKKIKIENENEKENENENENEKEKEKEKENEKEKEKGVRNNKKEKENKKEEKKKVIENRYSIILEMILISVCQKLNEPNEILTKFYLSIPEITPNAFQILFQYIETPNTTMKGFSLLIEILYKRPTYQNLCLEKILEISCCPIDELRPAAIRILVNRLYLEKKFKKKIQNYSLNTLQKLKMISKSRQILDLFYSLTVKTPKLLIKLVDLFIKSNKNVKSKIKKTISSVVTELGPENKIVLQIIQQCDEDTKGLVLAILKPLTRATMEVHPKIIELVKDIYYNRINDPHFLIQILSGLDENVFTQEINNFLSLPTVSLKLAIKHLFALPRRLIEPTVFFKKLHNISFNTEEEKKKIITAIEICVIKQKKIFNQEVLAGVIQQMIDQSSIPPLFMRTLIRFYQSYPKTGEFVASILKKLIRKRVWKDKNLWVGFKFAIIQVKKFSYGLLLSLPAKQLEEIFQSNDELKKSLIKYVNEKSIKVRRSIAQLLK</sequence>
<protein>
    <submittedName>
        <fullName evidence="3">Symplekin-related</fullName>
    </submittedName>
</protein>
<feature type="compositionally biased region" description="Acidic residues" evidence="1">
    <location>
        <begin position="151"/>
        <end position="169"/>
    </location>
</feature>
<dbReference type="InterPro" id="IPR021850">
    <property type="entry name" value="Symplekin/Pta1"/>
</dbReference>
<reference evidence="3" key="1">
    <citation type="submission" date="2022-08" db="EMBL/GenBank/DDBJ databases">
        <title>Novel sulfate-reducing endosymbionts in the free-living metamonad Anaeramoeba.</title>
        <authorList>
            <person name="Jerlstrom-Hultqvist J."/>
            <person name="Cepicka I."/>
            <person name="Gallot-Lavallee L."/>
            <person name="Salas-Leiva D."/>
            <person name="Curtis B.A."/>
            <person name="Zahonova K."/>
            <person name="Pipaliya S."/>
            <person name="Dacks J."/>
            <person name="Roger A.J."/>
        </authorList>
    </citation>
    <scope>NUCLEOTIDE SEQUENCE</scope>
    <source>
        <strain evidence="3">Schooner1</strain>
    </source>
</reference>
<dbReference type="Gene3D" id="1.25.10.10">
    <property type="entry name" value="Leucine-rich Repeat Variant"/>
    <property type="match status" value="1"/>
</dbReference>
<feature type="region of interest" description="Disordered" evidence="1">
    <location>
        <begin position="102"/>
        <end position="182"/>
    </location>
</feature>
<keyword evidence="4" id="KW-1185">Reference proteome</keyword>
<dbReference type="Proteomes" id="UP001150062">
    <property type="component" value="Unassembled WGS sequence"/>
</dbReference>
<feature type="region of interest" description="Disordered" evidence="1">
    <location>
        <begin position="341"/>
        <end position="367"/>
    </location>
</feature>
<dbReference type="Pfam" id="PF12295">
    <property type="entry name" value="Symplekin_C"/>
    <property type="match status" value="1"/>
</dbReference>
<comment type="caution">
    <text evidence="3">The sequence shown here is derived from an EMBL/GenBank/DDBJ whole genome shotgun (WGS) entry which is preliminary data.</text>
</comment>
<feature type="domain" description="Symplekin C-terminal" evidence="2">
    <location>
        <begin position="925"/>
        <end position="1099"/>
    </location>
</feature>
<dbReference type="InterPro" id="IPR011989">
    <property type="entry name" value="ARM-like"/>
</dbReference>
<feature type="compositionally biased region" description="Basic and acidic residues" evidence="1">
    <location>
        <begin position="633"/>
        <end position="690"/>
    </location>
</feature>
<feature type="compositionally biased region" description="Basic and acidic residues" evidence="1">
    <location>
        <begin position="115"/>
        <end position="137"/>
    </location>
</feature>
<dbReference type="PANTHER" id="PTHR15245:SF20">
    <property type="entry name" value="SYMPLEKIN"/>
    <property type="match status" value="1"/>
</dbReference>
<organism evidence="3 4">
    <name type="scientific">Anaeramoeba flamelloides</name>
    <dbReference type="NCBI Taxonomy" id="1746091"/>
    <lineage>
        <taxon>Eukaryota</taxon>
        <taxon>Metamonada</taxon>
        <taxon>Anaeramoebidae</taxon>
        <taxon>Anaeramoeba</taxon>
    </lineage>
</organism>
<feature type="region of interest" description="Disordered" evidence="1">
    <location>
        <begin position="597"/>
        <end position="690"/>
    </location>
</feature>
<feature type="compositionally biased region" description="Basic and acidic residues" evidence="1">
    <location>
        <begin position="597"/>
        <end position="621"/>
    </location>
</feature>
<evidence type="ECO:0000313" key="4">
    <source>
        <dbReference type="Proteomes" id="UP001150062"/>
    </source>
</evidence>
<evidence type="ECO:0000256" key="1">
    <source>
        <dbReference type="SAM" id="MobiDB-lite"/>
    </source>
</evidence>
<accession>A0ABQ8XRS5</accession>
<feature type="compositionally biased region" description="Acidic residues" evidence="1">
    <location>
        <begin position="622"/>
        <end position="632"/>
    </location>
</feature>
<dbReference type="InterPro" id="IPR016024">
    <property type="entry name" value="ARM-type_fold"/>
</dbReference>
<dbReference type="SUPFAM" id="SSF48371">
    <property type="entry name" value="ARM repeat"/>
    <property type="match status" value="1"/>
</dbReference>
<feature type="compositionally biased region" description="Basic residues" evidence="1">
    <location>
        <begin position="102"/>
        <end position="114"/>
    </location>
</feature>
<feature type="compositionally biased region" description="Basic and acidic residues" evidence="1">
    <location>
        <begin position="341"/>
        <end position="350"/>
    </location>
</feature>
<name>A0ABQ8XRS5_9EUKA</name>
<evidence type="ECO:0000259" key="2">
    <source>
        <dbReference type="Pfam" id="PF12295"/>
    </source>
</evidence>
<dbReference type="InterPro" id="IPR022075">
    <property type="entry name" value="Symplekin_C"/>
</dbReference>
<dbReference type="PANTHER" id="PTHR15245">
    <property type="entry name" value="SYMPLEKIN-RELATED"/>
    <property type="match status" value="1"/>
</dbReference>
<gene>
    <name evidence="3" type="ORF">M0813_28755</name>
</gene>
<feature type="region of interest" description="Disordered" evidence="1">
    <location>
        <begin position="441"/>
        <end position="488"/>
    </location>
</feature>
<proteinExistence type="predicted"/>
<feature type="compositionally biased region" description="Low complexity" evidence="1">
    <location>
        <begin position="441"/>
        <end position="475"/>
    </location>
</feature>
<evidence type="ECO:0000313" key="3">
    <source>
        <dbReference type="EMBL" id="KAJ6235313.1"/>
    </source>
</evidence>
<dbReference type="EMBL" id="JAOAOG010000263">
    <property type="protein sequence ID" value="KAJ6235313.1"/>
    <property type="molecule type" value="Genomic_DNA"/>
</dbReference>